<protein>
    <submittedName>
        <fullName evidence="1">Uncharacterized protein</fullName>
    </submittedName>
</protein>
<dbReference type="AlphaFoldDB" id="A0A8H6XJQ4"/>
<evidence type="ECO:0000313" key="2">
    <source>
        <dbReference type="Proteomes" id="UP000623467"/>
    </source>
</evidence>
<name>A0A8H6XJQ4_9AGAR</name>
<sequence>MAATILSKSTECSVLPFRHPGTYAGRTNGTVVRLAPQPRAGSSATSSFVNPIVTMPRKHSAPIPFRHPGTYATRPPLSAPESMARPSKDVSYTFGATTVQKLPKRTGTSVAPTLESTAQSPEAHAPVPVRPRFYNRTRSAYLGTSSVIIIPTARTPVVAVRAVRTDKAVPELAHLPAAAPPSHDSLHASIALRRTQSTGSCMQRGTAYEEETEDETAPLLRAHRPIASESPAFGLMCIRYGGAPPSKTGSDCRSPPESKLSRGRPISGYFYSVDAEDADLEEMPEVREALHVNARMCAVGYRYERALEVVA</sequence>
<gene>
    <name evidence="1" type="ORF">MSAN_02000400</name>
</gene>
<dbReference type="EMBL" id="JACAZH010000024">
    <property type="protein sequence ID" value="KAF7342843.1"/>
    <property type="molecule type" value="Genomic_DNA"/>
</dbReference>
<dbReference type="OrthoDB" id="2979061at2759"/>
<comment type="caution">
    <text evidence="1">The sequence shown here is derived from an EMBL/GenBank/DDBJ whole genome shotgun (WGS) entry which is preliminary data.</text>
</comment>
<reference evidence="1" key="1">
    <citation type="submission" date="2020-05" db="EMBL/GenBank/DDBJ databases">
        <title>Mycena genomes resolve the evolution of fungal bioluminescence.</title>
        <authorList>
            <person name="Tsai I.J."/>
        </authorList>
    </citation>
    <scope>NUCLEOTIDE SEQUENCE</scope>
    <source>
        <strain evidence="1">160909Yilan</strain>
    </source>
</reference>
<proteinExistence type="predicted"/>
<evidence type="ECO:0000313" key="1">
    <source>
        <dbReference type="EMBL" id="KAF7342843.1"/>
    </source>
</evidence>
<organism evidence="1 2">
    <name type="scientific">Mycena sanguinolenta</name>
    <dbReference type="NCBI Taxonomy" id="230812"/>
    <lineage>
        <taxon>Eukaryota</taxon>
        <taxon>Fungi</taxon>
        <taxon>Dikarya</taxon>
        <taxon>Basidiomycota</taxon>
        <taxon>Agaricomycotina</taxon>
        <taxon>Agaricomycetes</taxon>
        <taxon>Agaricomycetidae</taxon>
        <taxon>Agaricales</taxon>
        <taxon>Marasmiineae</taxon>
        <taxon>Mycenaceae</taxon>
        <taxon>Mycena</taxon>
    </lineage>
</organism>
<keyword evidence="2" id="KW-1185">Reference proteome</keyword>
<accession>A0A8H6XJQ4</accession>
<dbReference type="Proteomes" id="UP000623467">
    <property type="component" value="Unassembled WGS sequence"/>
</dbReference>